<dbReference type="AlphaFoldDB" id="A0A0A2L9B8"/>
<dbReference type="OMA" id="DPYFLYW"/>
<dbReference type="Proteomes" id="UP000030104">
    <property type="component" value="Unassembled WGS sequence"/>
</dbReference>
<evidence type="ECO:0000313" key="5">
    <source>
        <dbReference type="Proteomes" id="UP000030104"/>
    </source>
</evidence>
<evidence type="ECO:0000313" key="4">
    <source>
        <dbReference type="EMBL" id="KGO76569.1"/>
    </source>
</evidence>
<gene>
    <name evidence="4" type="ORF">PITC_088480</name>
</gene>
<feature type="chain" id="PRO_5002002131" description="DUF7136 domain-containing protein" evidence="2">
    <location>
        <begin position="26"/>
        <end position="270"/>
    </location>
</feature>
<proteinExistence type="predicted"/>
<organism evidence="4 5">
    <name type="scientific">Penicillium italicum</name>
    <name type="common">Blue mold</name>
    <dbReference type="NCBI Taxonomy" id="40296"/>
    <lineage>
        <taxon>Eukaryota</taxon>
        <taxon>Fungi</taxon>
        <taxon>Dikarya</taxon>
        <taxon>Ascomycota</taxon>
        <taxon>Pezizomycotina</taxon>
        <taxon>Eurotiomycetes</taxon>
        <taxon>Eurotiomycetidae</taxon>
        <taxon>Eurotiales</taxon>
        <taxon>Aspergillaceae</taxon>
        <taxon>Penicillium</taxon>
    </lineage>
</organism>
<sequence length="270" mass="29136">MKYLHFIAWSALMTSSILVMGNTAATNNDIFEVDLISPRNQTYTPQALMPVVFALQNWKLSETTASFLSWDMWEGNNWTSLGSQDGASYLDQDPMPTQSSGTHFITRFFNTIDYPDGTWTFQWSLQLWNCSDNYELQGDRSIQTNNTVTFTVSRQLGKAPDLVAATSAEECGSTIAHAYNVTRGGQGCGYISPSVTANPCSVAINSSAASSIMASATALACDPLAKGIYPNVTCPASPAKSNHAGPSREVAAVLIWLTVSALVTILIHLG</sequence>
<feature type="signal peptide" evidence="2">
    <location>
        <begin position="1"/>
        <end position="25"/>
    </location>
</feature>
<accession>A0A0A2L9B8</accession>
<name>A0A0A2L9B8_PENIT</name>
<feature type="domain" description="DUF7136" evidence="3">
    <location>
        <begin position="27"/>
        <end position="234"/>
    </location>
</feature>
<dbReference type="PhylomeDB" id="A0A0A2L9B8"/>
<evidence type="ECO:0000256" key="2">
    <source>
        <dbReference type="SAM" id="SignalP"/>
    </source>
</evidence>
<keyword evidence="2" id="KW-0732">Signal</keyword>
<protein>
    <recommendedName>
        <fullName evidence="3">DUF7136 domain-containing protein</fullName>
    </recommendedName>
</protein>
<dbReference type="EMBL" id="JQGA01000243">
    <property type="protein sequence ID" value="KGO76569.1"/>
    <property type="molecule type" value="Genomic_DNA"/>
</dbReference>
<comment type="caution">
    <text evidence="4">The sequence shown here is derived from an EMBL/GenBank/DDBJ whole genome shotgun (WGS) entry which is preliminary data.</text>
</comment>
<keyword evidence="1" id="KW-1133">Transmembrane helix</keyword>
<keyword evidence="5" id="KW-1185">Reference proteome</keyword>
<dbReference type="HOGENOM" id="CLU_058866_1_0_1"/>
<reference evidence="4 5" key="1">
    <citation type="journal article" date="2015" name="Mol. Plant Microbe Interact.">
        <title>Genome, transcriptome, and functional analyses of Penicillium expansum provide new insights into secondary metabolism and pathogenicity.</title>
        <authorList>
            <person name="Ballester A.R."/>
            <person name="Marcet-Houben M."/>
            <person name="Levin E."/>
            <person name="Sela N."/>
            <person name="Selma-Lazaro C."/>
            <person name="Carmona L."/>
            <person name="Wisniewski M."/>
            <person name="Droby S."/>
            <person name="Gonzalez-Candelas L."/>
            <person name="Gabaldon T."/>
        </authorList>
    </citation>
    <scope>NUCLEOTIDE SEQUENCE [LARGE SCALE GENOMIC DNA]</scope>
    <source>
        <strain evidence="4 5">PHI-1</strain>
    </source>
</reference>
<keyword evidence="1" id="KW-0472">Membrane</keyword>
<evidence type="ECO:0000256" key="1">
    <source>
        <dbReference type="SAM" id="Phobius"/>
    </source>
</evidence>
<dbReference type="OrthoDB" id="4490227at2759"/>
<dbReference type="Pfam" id="PF23584">
    <property type="entry name" value="DUF7136"/>
    <property type="match status" value="1"/>
</dbReference>
<keyword evidence="1" id="KW-0812">Transmembrane</keyword>
<evidence type="ECO:0000259" key="3">
    <source>
        <dbReference type="Pfam" id="PF23584"/>
    </source>
</evidence>
<dbReference type="InterPro" id="IPR055560">
    <property type="entry name" value="DUF7136"/>
</dbReference>
<feature type="transmembrane region" description="Helical" evidence="1">
    <location>
        <begin position="250"/>
        <end position="269"/>
    </location>
</feature>